<dbReference type="GO" id="GO:0032259">
    <property type="term" value="P:methylation"/>
    <property type="evidence" value="ECO:0007669"/>
    <property type="project" value="UniProtKB-KW"/>
</dbReference>
<dbReference type="AlphaFoldDB" id="A0A7W8GEY3"/>
<reference evidence="2 3" key="1">
    <citation type="submission" date="2020-08" db="EMBL/GenBank/DDBJ databases">
        <title>Genomic Encyclopedia of Type Strains, Phase IV (KMG-IV): sequencing the most valuable type-strain genomes for metagenomic binning, comparative biology and taxonomic classification.</title>
        <authorList>
            <person name="Goeker M."/>
        </authorList>
    </citation>
    <scope>NUCLEOTIDE SEQUENCE [LARGE SCALE GENOMIC DNA]</scope>
    <source>
        <strain evidence="2 3">DSM 101791</strain>
    </source>
</reference>
<keyword evidence="2" id="KW-0489">Methyltransferase</keyword>
<keyword evidence="2" id="KW-0808">Transferase</keyword>
<dbReference type="Proteomes" id="UP000525389">
    <property type="component" value="Unassembled WGS sequence"/>
</dbReference>
<keyword evidence="3" id="KW-1185">Reference proteome</keyword>
<dbReference type="SUPFAM" id="SSF53335">
    <property type="entry name" value="S-adenosyl-L-methionine-dependent methyltransferases"/>
    <property type="match status" value="1"/>
</dbReference>
<feature type="domain" description="Methyltransferase type 12" evidence="1">
    <location>
        <begin position="144"/>
        <end position="239"/>
    </location>
</feature>
<dbReference type="Pfam" id="PF08242">
    <property type="entry name" value="Methyltransf_12"/>
    <property type="match status" value="1"/>
</dbReference>
<dbReference type="RefSeq" id="WP_343057697.1">
    <property type="nucleotide sequence ID" value="NZ_JACHFN010000006.1"/>
</dbReference>
<comment type="caution">
    <text evidence="2">The sequence shown here is derived from an EMBL/GenBank/DDBJ whole genome shotgun (WGS) entry which is preliminary data.</text>
</comment>
<sequence>MTAPSPPPPPPALDFTHEPLGVILPALRAALASAGEVAFSVPDPDLGLGLYAGEAAAHGLHRPWPVWTDLADLLGAHLLTPDRLEGGRVRLRLRAWADVPDPDAAGYGAGGEWGRVDKLEDPVFLFTLVEALRRVDPPAGGRVLALGVNRGRELDALALAFGKRELEVLGLDLDETALAAARAQHPAATFRAFDVTTLPAPQLGRFDLVLALSLLHSPSIRQDVLLAAVCRQHLTPTGGLILGYPNARYRDGTLSYGARVRNFARPDLSLLAADVTDARRGLQKRGFKVFVTGKSEVLVTAIPAGARTPGRLEL</sequence>
<gene>
    <name evidence="2" type="ORF">HNQ09_001824</name>
</gene>
<organism evidence="2 3">
    <name type="scientific">Deinococcus budaensis</name>
    <dbReference type="NCBI Taxonomy" id="1665626"/>
    <lineage>
        <taxon>Bacteria</taxon>
        <taxon>Thermotogati</taxon>
        <taxon>Deinococcota</taxon>
        <taxon>Deinococci</taxon>
        <taxon>Deinococcales</taxon>
        <taxon>Deinococcaceae</taxon>
        <taxon>Deinococcus</taxon>
    </lineage>
</organism>
<dbReference type="InterPro" id="IPR029063">
    <property type="entry name" value="SAM-dependent_MTases_sf"/>
</dbReference>
<dbReference type="InterPro" id="IPR013217">
    <property type="entry name" value="Methyltransf_12"/>
</dbReference>
<accession>A0A7W8GEY3</accession>
<protein>
    <submittedName>
        <fullName evidence="2">SAM-dependent methyltransferase</fullName>
    </submittedName>
</protein>
<name>A0A7W8GEY3_9DEIO</name>
<dbReference type="Gene3D" id="3.40.50.150">
    <property type="entry name" value="Vaccinia Virus protein VP39"/>
    <property type="match status" value="1"/>
</dbReference>
<proteinExistence type="predicted"/>
<evidence type="ECO:0000259" key="1">
    <source>
        <dbReference type="Pfam" id="PF08242"/>
    </source>
</evidence>
<dbReference type="GO" id="GO:0008168">
    <property type="term" value="F:methyltransferase activity"/>
    <property type="evidence" value="ECO:0007669"/>
    <property type="project" value="UniProtKB-KW"/>
</dbReference>
<dbReference type="EMBL" id="JACHFN010000006">
    <property type="protein sequence ID" value="MBB5234386.1"/>
    <property type="molecule type" value="Genomic_DNA"/>
</dbReference>
<evidence type="ECO:0000313" key="3">
    <source>
        <dbReference type="Proteomes" id="UP000525389"/>
    </source>
</evidence>
<evidence type="ECO:0000313" key="2">
    <source>
        <dbReference type="EMBL" id="MBB5234386.1"/>
    </source>
</evidence>